<evidence type="ECO:0000256" key="2">
    <source>
        <dbReference type="ARBA" id="ARBA00023002"/>
    </source>
</evidence>
<dbReference type="GO" id="GO:0016616">
    <property type="term" value="F:oxidoreductase activity, acting on the CH-OH group of donors, NAD or NADP as acceptor"/>
    <property type="evidence" value="ECO:0007669"/>
    <property type="project" value="TreeGrafter"/>
</dbReference>
<dbReference type="SUPFAM" id="SSF51735">
    <property type="entry name" value="NAD(P)-binding Rossmann-fold domains"/>
    <property type="match status" value="1"/>
</dbReference>
<keyword evidence="2" id="KW-0560">Oxidoreductase</keyword>
<dbReference type="Proteomes" id="UP001303115">
    <property type="component" value="Unassembled WGS sequence"/>
</dbReference>
<sequence>MTGKPSPLGLDFTSKTHHDTYAAINPATDPAPCAGKTVLVTGAAKGIGRAIVVSYAKAGASRIAITARGDASVTHAEALRAAAEAGRTGVELLVLKLDVTDHASIEACAAELRSQWGHIDIVVNNAGYLAPFVPLGDGDKGDWWKTWEVNVRGVYWVAHAFLPLVLGSADKTIVNVTSVGALALTPGASAYQTSKLAVLRLSEYLIVDYGSRELIVYSVHPASVVTDLASQMPAALVEAVCNDTPELAGDSVVYLTSKRREWLAGRYVSCAWDMPELMGREQEIVERNLLKLQMNF</sequence>
<evidence type="ECO:0000256" key="3">
    <source>
        <dbReference type="RuleBase" id="RU000363"/>
    </source>
</evidence>
<keyword evidence="5" id="KW-1185">Reference proteome</keyword>
<dbReference type="Gene3D" id="3.40.50.720">
    <property type="entry name" value="NAD(P)-binding Rossmann-like Domain"/>
    <property type="match status" value="1"/>
</dbReference>
<evidence type="ECO:0008006" key="6">
    <source>
        <dbReference type="Google" id="ProtNLM"/>
    </source>
</evidence>
<dbReference type="EMBL" id="MU854321">
    <property type="protein sequence ID" value="KAK4044107.1"/>
    <property type="molecule type" value="Genomic_DNA"/>
</dbReference>
<accession>A0AAN6SVH0</accession>
<evidence type="ECO:0000256" key="1">
    <source>
        <dbReference type="ARBA" id="ARBA00006484"/>
    </source>
</evidence>
<dbReference type="InterPro" id="IPR002347">
    <property type="entry name" value="SDR_fam"/>
</dbReference>
<reference evidence="5" key="1">
    <citation type="journal article" date="2023" name="Mol. Phylogenet. Evol.">
        <title>Genome-scale phylogeny and comparative genomics of the fungal order Sordariales.</title>
        <authorList>
            <person name="Hensen N."/>
            <person name="Bonometti L."/>
            <person name="Westerberg I."/>
            <person name="Brannstrom I.O."/>
            <person name="Guillou S."/>
            <person name="Cros-Aarteil S."/>
            <person name="Calhoun S."/>
            <person name="Haridas S."/>
            <person name="Kuo A."/>
            <person name="Mondo S."/>
            <person name="Pangilinan J."/>
            <person name="Riley R."/>
            <person name="LaButti K."/>
            <person name="Andreopoulos B."/>
            <person name="Lipzen A."/>
            <person name="Chen C."/>
            <person name="Yan M."/>
            <person name="Daum C."/>
            <person name="Ng V."/>
            <person name="Clum A."/>
            <person name="Steindorff A."/>
            <person name="Ohm R.A."/>
            <person name="Martin F."/>
            <person name="Silar P."/>
            <person name="Natvig D.O."/>
            <person name="Lalanne C."/>
            <person name="Gautier V."/>
            <person name="Ament-Velasquez S.L."/>
            <person name="Kruys A."/>
            <person name="Hutchinson M.I."/>
            <person name="Powell A.J."/>
            <person name="Barry K."/>
            <person name="Miller A.N."/>
            <person name="Grigoriev I.V."/>
            <person name="Debuchy R."/>
            <person name="Gladieux P."/>
            <person name="Hiltunen Thoren M."/>
            <person name="Johannesson H."/>
        </authorList>
    </citation>
    <scope>NUCLEOTIDE SEQUENCE [LARGE SCALE GENOMIC DNA]</scope>
    <source>
        <strain evidence="5">CBS 284.82</strain>
    </source>
</reference>
<evidence type="ECO:0000313" key="4">
    <source>
        <dbReference type="EMBL" id="KAK4044107.1"/>
    </source>
</evidence>
<proteinExistence type="inferred from homology"/>
<dbReference type="AlphaFoldDB" id="A0AAN6SVH0"/>
<gene>
    <name evidence="4" type="ORF">C8A01DRAFT_43041</name>
</gene>
<dbReference type="CDD" id="cd05233">
    <property type="entry name" value="SDR_c"/>
    <property type="match status" value="1"/>
</dbReference>
<dbReference type="PANTHER" id="PTHR42760:SF37">
    <property type="entry name" value="CLAVALDEHYDE DEHYDROGENASE"/>
    <property type="match status" value="1"/>
</dbReference>
<dbReference type="PRINTS" id="PR00081">
    <property type="entry name" value="GDHRDH"/>
</dbReference>
<comment type="caution">
    <text evidence="4">The sequence shown here is derived from an EMBL/GenBank/DDBJ whole genome shotgun (WGS) entry which is preliminary data.</text>
</comment>
<dbReference type="PRINTS" id="PR00080">
    <property type="entry name" value="SDRFAMILY"/>
</dbReference>
<dbReference type="Pfam" id="PF00106">
    <property type="entry name" value="adh_short"/>
    <property type="match status" value="1"/>
</dbReference>
<dbReference type="PANTHER" id="PTHR42760">
    <property type="entry name" value="SHORT-CHAIN DEHYDROGENASES/REDUCTASES FAMILY MEMBER"/>
    <property type="match status" value="1"/>
</dbReference>
<organism evidence="4 5">
    <name type="scientific">Parachaetomium inaequale</name>
    <dbReference type="NCBI Taxonomy" id="2588326"/>
    <lineage>
        <taxon>Eukaryota</taxon>
        <taxon>Fungi</taxon>
        <taxon>Dikarya</taxon>
        <taxon>Ascomycota</taxon>
        <taxon>Pezizomycotina</taxon>
        <taxon>Sordariomycetes</taxon>
        <taxon>Sordariomycetidae</taxon>
        <taxon>Sordariales</taxon>
        <taxon>Chaetomiaceae</taxon>
        <taxon>Parachaetomium</taxon>
    </lineage>
</organism>
<evidence type="ECO:0000313" key="5">
    <source>
        <dbReference type="Proteomes" id="UP001303115"/>
    </source>
</evidence>
<comment type="similarity">
    <text evidence="1 3">Belongs to the short-chain dehydrogenases/reductases (SDR) family.</text>
</comment>
<dbReference type="InterPro" id="IPR036291">
    <property type="entry name" value="NAD(P)-bd_dom_sf"/>
</dbReference>
<name>A0AAN6SVH0_9PEZI</name>
<protein>
    <recommendedName>
        <fullName evidence="6">Oxidoreductase</fullName>
    </recommendedName>
</protein>